<dbReference type="Pfam" id="PF00528">
    <property type="entry name" value="BPD_transp_1"/>
    <property type="match status" value="1"/>
</dbReference>
<evidence type="ECO:0000259" key="8">
    <source>
        <dbReference type="PROSITE" id="PS50928"/>
    </source>
</evidence>
<dbReference type="GO" id="GO:0055085">
    <property type="term" value="P:transmembrane transport"/>
    <property type="evidence" value="ECO:0007669"/>
    <property type="project" value="InterPro"/>
</dbReference>
<feature type="transmembrane region" description="Helical" evidence="7">
    <location>
        <begin position="122"/>
        <end position="142"/>
    </location>
</feature>
<keyword evidence="6 7" id="KW-0472">Membrane</keyword>
<dbReference type="InterPro" id="IPR051393">
    <property type="entry name" value="ABC_transporter_permease"/>
</dbReference>
<evidence type="ECO:0000256" key="7">
    <source>
        <dbReference type="RuleBase" id="RU363032"/>
    </source>
</evidence>
<gene>
    <name evidence="9" type="ORF">H7C18_23120</name>
</gene>
<comment type="caution">
    <text evidence="9">The sequence shown here is derived from an EMBL/GenBank/DDBJ whole genome shotgun (WGS) entry which is preliminary data.</text>
</comment>
<comment type="subcellular location">
    <subcellularLocation>
        <location evidence="1 7">Cell membrane</location>
        <topology evidence="1 7">Multi-pass membrane protein</topology>
    </subcellularLocation>
</comment>
<feature type="transmembrane region" description="Helical" evidence="7">
    <location>
        <begin position="170"/>
        <end position="194"/>
    </location>
</feature>
<evidence type="ECO:0000256" key="5">
    <source>
        <dbReference type="ARBA" id="ARBA00022989"/>
    </source>
</evidence>
<dbReference type="PROSITE" id="PS50928">
    <property type="entry name" value="ABC_TM1"/>
    <property type="match status" value="1"/>
</dbReference>
<dbReference type="PANTHER" id="PTHR30193:SF1">
    <property type="entry name" value="ABC TRANSPORTER PERMEASE PROTEIN YESP-RELATED"/>
    <property type="match status" value="1"/>
</dbReference>
<feature type="domain" description="ABC transmembrane type-1" evidence="8">
    <location>
        <begin position="85"/>
        <end position="296"/>
    </location>
</feature>
<dbReference type="Gene3D" id="1.10.3720.10">
    <property type="entry name" value="MetI-like"/>
    <property type="match status" value="1"/>
</dbReference>
<feature type="transmembrane region" description="Helical" evidence="7">
    <location>
        <begin position="228"/>
        <end position="248"/>
    </location>
</feature>
<keyword evidence="3" id="KW-1003">Cell membrane</keyword>
<evidence type="ECO:0000313" key="10">
    <source>
        <dbReference type="Proteomes" id="UP000564644"/>
    </source>
</evidence>
<reference evidence="9 10" key="1">
    <citation type="submission" date="2020-08" db="EMBL/GenBank/DDBJ databases">
        <title>Cohnella phylogeny.</title>
        <authorList>
            <person name="Dunlap C."/>
        </authorList>
    </citation>
    <scope>NUCLEOTIDE SEQUENCE [LARGE SCALE GENOMIC DNA]</scope>
    <source>
        <strain evidence="9 10">CBP 2801</strain>
    </source>
</reference>
<dbReference type="RefSeq" id="WP_185131482.1">
    <property type="nucleotide sequence ID" value="NZ_JACJVO010000031.1"/>
</dbReference>
<name>A0A7X0SPK2_9BACL</name>
<feature type="transmembrane region" description="Helical" evidence="7">
    <location>
        <begin position="24"/>
        <end position="47"/>
    </location>
</feature>
<keyword evidence="5 7" id="KW-1133">Transmembrane helix</keyword>
<keyword evidence="2 7" id="KW-0813">Transport</keyword>
<organism evidence="9 10">
    <name type="scientific">Cohnella zeiphila</name>
    <dbReference type="NCBI Taxonomy" id="2761120"/>
    <lineage>
        <taxon>Bacteria</taxon>
        <taxon>Bacillati</taxon>
        <taxon>Bacillota</taxon>
        <taxon>Bacilli</taxon>
        <taxon>Bacillales</taxon>
        <taxon>Paenibacillaceae</taxon>
        <taxon>Cohnella</taxon>
    </lineage>
</organism>
<keyword evidence="4 7" id="KW-0812">Transmembrane</keyword>
<dbReference type="PANTHER" id="PTHR30193">
    <property type="entry name" value="ABC TRANSPORTER PERMEASE PROTEIN"/>
    <property type="match status" value="1"/>
</dbReference>
<dbReference type="AlphaFoldDB" id="A0A7X0SPK2"/>
<dbReference type="EMBL" id="JACJVO010000031">
    <property type="protein sequence ID" value="MBB6733820.1"/>
    <property type="molecule type" value="Genomic_DNA"/>
</dbReference>
<protein>
    <submittedName>
        <fullName evidence="9">Sugar ABC transporter permease</fullName>
    </submittedName>
</protein>
<dbReference type="InterPro" id="IPR035906">
    <property type="entry name" value="MetI-like_sf"/>
</dbReference>
<evidence type="ECO:0000313" key="9">
    <source>
        <dbReference type="EMBL" id="MBB6733820.1"/>
    </source>
</evidence>
<evidence type="ECO:0000256" key="3">
    <source>
        <dbReference type="ARBA" id="ARBA00022475"/>
    </source>
</evidence>
<dbReference type="SUPFAM" id="SSF161098">
    <property type="entry name" value="MetI-like"/>
    <property type="match status" value="1"/>
</dbReference>
<evidence type="ECO:0000256" key="2">
    <source>
        <dbReference type="ARBA" id="ARBA00022448"/>
    </source>
</evidence>
<dbReference type="Proteomes" id="UP000564644">
    <property type="component" value="Unassembled WGS sequence"/>
</dbReference>
<dbReference type="InterPro" id="IPR000515">
    <property type="entry name" value="MetI-like"/>
</dbReference>
<evidence type="ECO:0000256" key="1">
    <source>
        <dbReference type="ARBA" id="ARBA00004651"/>
    </source>
</evidence>
<keyword evidence="10" id="KW-1185">Reference proteome</keyword>
<proteinExistence type="inferred from homology"/>
<sequence length="312" mass="35161">MRENGSDRRAKPGKKWRRARKEALFGFLFASPVILGYLIFVFGPLAFSLGISFTDYNILSKMSFVGLANYRSLFDGTNPFFYKSLLVTSYYVVLSVPLQVVFAFAVALLLNRSIRGKAVFRTIFFLPTMVPVVASSVIWLWLFNPDLGLLNQVLKFLHLPQSQWIFSERMAVPSLVLMSLWTVGGTMVIFLAGLQGIPKHLYEAVDVDGGTARHKLFRITVPMMTPTLFFNTVMGFIGSFQVFGQAYIMTGGGPNNATLFYSFFTYREAFESMRMGSASAISWILFVIILLLTLLIFKSSSLWVYYESEGKA</sequence>
<dbReference type="CDD" id="cd06261">
    <property type="entry name" value="TM_PBP2"/>
    <property type="match status" value="1"/>
</dbReference>
<accession>A0A7X0SPK2</accession>
<comment type="similarity">
    <text evidence="7">Belongs to the binding-protein-dependent transport system permease family.</text>
</comment>
<feature type="transmembrane region" description="Helical" evidence="7">
    <location>
        <begin position="90"/>
        <end position="110"/>
    </location>
</feature>
<evidence type="ECO:0000256" key="4">
    <source>
        <dbReference type="ARBA" id="ARBA00022692"/>
    </source>
</evidence>
<dbReference type="GO" id="GO:0005886">
    <property type="term" value="C:plasma membrane"/>
    <property type="evidence" value="ECO:0007669"/>
    <property type="project" value="UniProtKB-SubCell"/>
</dbReference>
<evidence type="ECO:0000256" key="6">
    <source>
        <dbReference type="ARBA" id="ARBA00023136"/>
    </source>
</evidence>
<feature type="transmembrane region" description="Helical" evidence="7">
    <location>
        <begin position="280"/>
        <end position="306"/>
    </location>
</feature>